<keyword evidence="2" id="KW-0732">Signal</keyword>
<organism evidence="4">
    <name type="scientific">Mycobacterium sp. (strain MCS)</name>
    <dbReference type="NCBI Taxonomy" id="164756"/>
    <lineage>
        <taxon>Bacteria</taxon>
        <taxon>Bacillati</taxon>
        <taxon>Actinomycetota</taxon>
        <taxon>Actinomycetes</taxon>
        <taxon>Mycobacteriales</taxon>
        <taxon>Mycobacteriaceae</taxon>
        <taxon>Mycobacterium</taxon>
    </lineage>
</organism>
<dbReference type="Gene3D" id="1.10.530.10">
    <property type="match status" value="1"/>
</dbReference>
<dbReference type="AlphaFoldDB" id="A0A5Q5BM87"/>
<dbReference type="SUPFAM" id="SSF54001">
    <property type="entry name" value="Cysteine proteinases"/>
    <property type="match status" value="1"/>
</dbReference>
<dbReference type="SUPFAM" id="SSF53955">
    <property type="entry name" value="Lysozyme-like"/>
    <property type="match status" value="1"/>
</dbReference>
<feature type="signal peptide" evidence="2">
    <location>
        <begin position="1"/>
        <end position="22"/>
    </location>
</feature>
<dbReference type="InterPro" id="IPR023346">
    <property type="entry name" value="Lysozyme-like_dom_sf"/>
</dbReference>
<dbReference type="Gene3D" id="1.10.3670.10">
    <property type="entry name" value="Putative xylanase like domain"/>
    <property type="match status" value="1"/>
</dbReference>
<feature type="region of interest" description="Disordered" evidence="1">
    <location>
        <begin position="30"/>
        <end position="59"/>
    </location>
</feature>
<accession>A0A5Q5BM87</accession>
<dbReference type="Gene3D" id="2.30.260.10">
    <property type="entry name" value="putative xylanase like domain"/>
    <property type="match status" value="1"/>
</dbReference>
<dbReference type="InterPro" id="IPR038765">
    <property type="entry name" value="Papain-like_cys_pep_sf"/>
</dbReference>
<dbReference type="InterPro" id="IPR010846">
    <property type="entry name" value="AmiA-like"/>
</dbReference>
<evidence type="ECO:0000313" key="4">
    <source>
        <dbReference type="EMBL" id="ABG09527.1"/>
    </source>
</evidence>
<sequence length="559" mass="59870" precursor="true">MSNDQILAALLRRAAPSLLVVAAVAAGGCSASSEPAAAPSPPQAVTAPSATPRAAAEPPRLRLAADPARIVDDLVADEQALRDPSSPEEVRRAAARRQQLAYRALGHHPEWDPVVRPRVPAPLLEIYDRNVSARRQLSSLSKGDAKPTLPAWRIVEPRPAEELMGYYRKAEATFGVGWNYLAAINLVETAFGRIAGVSTAGAQGPMQFMPATFAAYGAGGDITSPHDSIMAAGRYLAANGFTRNPDAALWRYNNSNEYVRAVSDYAAVMARDPAAFAGFHRWDVYYNSTAGDVALPVGYSATAPVPVTDYLAAHPLEPPVVRVSPRSEQILGDLLRVRNGALHERVPSLAEAVSGKFLGVPYGANTLVGSPTRPEELIVNVEAVDCFTYADYVEALKRADDREEFIDRLIEVRYKGGVVGFRNRKHFFTDWSTATPAIATDVTADLGAKSVTVAKRLNQKDGGGVYLPGLPVVPRQVSYLPSAEIDDAVVAGLRTGDYVGAYAEDGGLDVTHVGIFVDGPDGPVVRNASSLRANNKVVDEPFGDYLRTIPGIVVLRPTR</sequence>
<dbReference type="KEGG" id="mmc:Mmcs_3420"/>
<dbReference type="InterPro" id="IPR008258">
    <property type="entry name" value="Transglycosylase_SLT_dom_1"/>
</dbReference>
<gene>
    <name evidence="4" type="ordered locus">Mmcs_3420</name>
</gene>
<proteinExistence type="predicted"/>
<feature type="chain" id="PRO_5038993120" description="Transglycosylase SLT domain-containing protein" evidence="2">
    <location>
        <begin position="23"/>
        <end position="559"/>
    </location>
</feature>
<protein>
    <recommendedName>
        <fullName evidence="3">Transglycosylase SLT domain-containing protein</fullName>
    </recommendedName>
</protein>
<evidence type="ECO:0000256" key="2">
    <source>
        <dbReference type="SAM" id="SignalP"/>
    </source>
</evidence>
<name>A0A5Q5BM87_MYCSS</name>
<dbReference type="CDD" id="cd13399">
    <property type="entry name" value="Slt35-like"/>
    <property type="match status" value="1"/>
</dbReference>
<evidence type="ECO:0000259" key="3">
    <source>
        <dbReference type="Pfam" id="PF01464"/>
    </source>
</evidence>
<dbReference type="EMBL" id="CP000384">
    <property type="protein sequence ID" value="ABG09527.1"/>
    <property type="molecule type" value="Genomic_DNA"/>
</dbReference>
<dbReference type="Pfam" id="PF07313">
    <property type="entry name" value="AmiA-like"/>
    <property type="match status" value="1"/>
</dbReference>
<dbReference type="Pfam" id="PF01464">
    <property type="entry name" value="SLT"/>
    <property type="match status" value="1"/>
</dbReference>
<reference evidence="4" key="1">
    <citation type="submission" date="2006-06" db="EMBL/GenBank/DDBJ databases">
        <title>Complete sequence of chromosome of Mycobacterium sp. MCS.</title>
        <authorList>
            <consortium name="US DOE Joint Genome Institute"/>
            <person name="Copeland A."/>
            <person name="Lucas S."/>
            <person name="Lapidus A."/>
            <person name="Barry K."/>
            <person name="Detter J.C."/>
            <person name="Glavina del Rio T."/>
            <person name="Hammon N."/>
            <person name="Israni S."/>
            <person name="Dalin E."/>
            <person name="Tice H."/>
            <person name="Pitluck S."/>
            <person name="Martinez M."/>
            <person name="Schmutz J."/>
            <person name="Larimer F."/>
            <person name="Land M."/>
            <person name="Hauser L."/>
            <person name="Kyrpides N."/>
            <person name="Kim E."/>
            <person name="Miller C.D."/>
            <person name="Hughes J.E."/>
            <person name="Anderson A.J."/>
            <person name="Sims R.C."/>
            <person name="Richardson P."/>
        </authorList>
    </citation>
    <scope>NUCLEOTIDE SEQUENCE [LARGE SCALE GENOMIC DNA]</scope>
    <source>
        <strain evidence="4">MCS</strain>
    </source>
</reference>
<evidence type="ECO:0000256" key="1">
    <source>
        <dbReference type="SAM" id="MobiDB-lite"/>
    </source>
</evidence>
<feature type="domain" description="Transglycosylase SLT" evidence="3">
    <location>
        <begin position="166"/>
        <end position="257"/>
    </location>
</feature>